<dbReference type="Gene3D" id="2.10.260.10">
    <property type="match status" value="1"/>
</dbReference>
<reference evidence="9" key="1">
    <citation type="journal article" date="2021" name="PeerJ">
        <title>Extensive microbial diversity within the chicken gut microbiome revealed by metagenomics and culture.</title>
        <authorList>
            <person name="Gilroy R."/>
            <person name="Ravi A."/>
            <person name="Getino M."/>
            <person name="Pursley I."/>
            <person name="Horton D.L."/>
            <person name="Alikhan N.F."/>
            <person name="Baker D."/>
            <person name="Gharbi K."/>
            <person name="Hall N."/>
            <person name="Watson M."/>
            <person name="Adriaenssens E.M."/>
            <person name="Foster-Nyarko E."/>
            <person name="Jarju S."/>
            <person name="Secka A."/>
            <person name="Antonio M."/>
            <person name="Oren A."/>
            <person name="Chaudhuri R.R."/>
            <person name="La Ragione R."/>
            <person name="Hildebrand F."/>
            <person name="Pallen M.J."/>
        </authorList>
    </citation>
    <scope>NUCLEOTIDE SEQUENCE</scope>
    <source>
        <strain evidence="9">2189</strain>
    </source>
</reference>
<evidence type="ECO:0000256" key="3">
    <source>
        <dbReference type="ARBA" id="ARBA00023015"/>
    </source>
</evidence>
<dbReference type="SUPFAM" id="SSF55781">
    <property type="entry name" value="GAF domain-like"/>
    <property type="match status" value="1"/>
</dbReference>
<keyword evidence="1" id="KW-0678">Repressor</keyword>
<dbReference type="Proteomes" id="UP000886847">
    <property type="component" value="Unassembled WGS sequence"/>
</dbReference>
<dbReference type="GO" id="GO:0003677">
    <property type="term" value="F:DNA binding"/>
    <property type="evidence" value="ECO:0007669"/>
    <property type="project" value="UniProtKB-UniRule"/>
</dbReference>
<keyword evidence="6" id="KW-0804">Transcription</keyword>
<organism evidence="9 10">
    <name type="scientific">Candidatus Borkfalkia faecavium</name>
    <dbReference type="NCBI Taxonomy" id="2838508"/>
    <lineage>
        <taxon>Bacteria</taxon>
        <taxon>Bacillati</taxon>
        <taxon>Bacillota</taxon>
        <taxon>Clostridia</taxon>
        <taxon>Christensenellales</taxon>
        <taxon>Christensenellaceae</taxon>
        <taxon>Candidatus Borkfalkia</taxon>
    </lineage>
</organism>
<keyword evidence="3" id="KW-0805">Transcription regulation</keyword>
<evidence type="ECO:0000256" key="5">
    <source>
        <dbReference type="ARBA" id="ARBA00023159"/>
    </source>
</evidence>
<evidence type="ECO:0000256" key="6">
    <source>
        <dbReference type="ARBA" id="ARBA00023163"/>
    </source>
</evidence>
<protein>
    <submittedName>
        <fullName evidence="9">AbrB/MazE/SpoVT family DNA-binding domain-containing protein</fullName>
    </submittedName>
</protein>
<dbReference type="SUPFAM" id="SSF89447">
    <property type="entry name" value="AbrB/MazE/MraZ-like"/>
    <property type="match status" value="1"/>
</dbReference>
<dbReference type="Pfam" id="PF04014">
    <property type="entry name" value="MazE_antitoxin"/>
    <property type="match status" value="1"/>
</dbReference>
<dbReference type="PROSITE" id="PS51740">
    <property type="entry name" value="SPOVT_ABRB"/>
    <property type="match status" value="1"/>
</dbReference>
<dbReference type="Gene3D" id="3.30.450.40">
    <property type="match status" value="1"/>
</dbReference>
<comment type="caution">
    <text evidence="9">The sequence shown here is derived from an EMBL/GenBank/DDBJ whole genome shotgun (WGS) entry which is preliminary data.</text>
</comment>
<keyword evidence="5" id="KW-0010">Activator</keyword>
<evidence type="ECO:0000259" key="8">
    <source>
        <dbReference type="PROSITE" id="PS51740"/>
    </source>
</evidence>
<sequence length="181" mass="19868">MKATGIVRRIDELGRVVIPKEIRRTLRIKDGDPLEIFTDRDELMLKKYSPIATLERFSEGTTRSLNDLSGYLAVICDTDEVLYAAGEGRKEFAKKHISEELGRILRDRRSYVANLSEGDSIVPLTEDAAAAVTAQVIVPIVAGGDCLGAVSLVSMQAGERMEQGALKLCRLTADILANQFD</sequence>
<dbReference type="PANTHER" id="PTHR36432">
    <property type="match status" value="1"/>
</dbReference>
<dbReference type="GO" id="GO:0030435">
    <property type="term" value="P:sporulation resulting in formation of a cellular spore"/>
    <property type="evidence" value="ECO:0007669"/>
    <property type="project" value="UniProtKB-KW"/>
</dbReference>
<reference evidence="9" key="2">
    <citation type="submission" date="2021-04" db="EMBL/GenBank/DDBJ databases">
        <authorList>
            <person name="Gilroy R."/>
        </authorList>
    </citation>
    <scope>NUCLEOTIDE SEQUENCE</scope>
    <source>
        <strain evidence="9">2189</strain>
    </source>
</reference>
<dbReference type="PANTHER" id="PTHR36432:SF1">
    <property type="entry name" value="STAGE V SPORULATION PROTEIN T"/>
    <property type="match status" value="1"/>
</dbReference>
<dbReference type="GO" id="GO:0042802">
    <property type="term" value="F:identical protein binding"/>
    <property type="evidence" value="ECO:0007669"/>
    <property type="project" value="UniProtKB-ARBA"/>
</dbReference>
<evidence type="ECO:0000256" key="2">
    <source>
        <dbReference type="ARBA" id="ARBA00022969"/>
    </source>
</evidence>
<evidence type="ECO:0000313" key="9">
    <source>
        <dbReference type="EMBL" id="HIX49824.1"/>
    </source>
</evidence>
<name>A0A9D2AUQ0_9FIRM</name>
<keyword evidence="4 7" id="KW-0238">DNA-binding</keyword>
<proteinExistence type="predicted"/>
<evidence type="ECO:0000256" key="1">
    <source>
        <dbReference type="ARBA" id="ARBA00022491"/>
    </source>
</evidence>
<dbReference type="InterPro" id="IPR037914">
    <property type="entry name" value="SpoVT-AbrB_sf"/>
</dbReference>
<dbReference type="Pfam" id="PF15714">
    <property type="entry name" value="SpoVT_C"/>
    <property type="match status" value="1"/>
</dbReference>
<dbReference type="FunFam" id="2.10.260.10:FF:000001">
    <property type="entry name" value="Stage V sporulation protein T"/>
    <property type="match status" value="1"/>
</dbReference>
<gene>
    <name evidence="9" type="ORF">H9851_00875</name>
</gene>
<dbReference type="InterPro" id="IPR029016">
    <property type="entry name" value="GAF-like_dom_sf"/>
</dbReference>
<dbReference type="AlphaFoldDB" id="A0A9D2AUQ0"/>
<evidence type="ECO:0000313" key="10">
    <source>
        <dbReference type="Proteomes" id="UP000886847"/>
    </source>
</evidence>
<dbReference type="EMBL" id="DXEW01000004">
    <property type="protein sequence ID" value="HIX49824.1"/>
    <property type="molecule type" value="Genomic_DNA"/>
</dbReference>
<evidence type="ECO:0000256" key="4">
    <source>
        <dbReference type="ARBA" id="ARBA00023125"/>
    </source>
</evidence>
<dbReference type="InterPro" id="IPR052731">
    <property type="entry name" value="B_subtilis_Trans_State_Reg"/>
</dbReference>
<dbReference type="SMART" id="SM00966">
    <property type="entry name" value="SpoVT_AbrB"/>
    <property type="match status" value="1"/>
</dbReference>
<accession>A0A9D2AUQ0</accession>
<feature type="domain" description="SpoVT-AbrB" evidence="8">
    <location>
        <begin position="5"/>
        <end position="50"/>
    </location>
</feature>
<evidence type="ECO:0000256" key="7">
    <source>
        <dbReference type="PROSITE-ProRule" id="PRU01076"/>
    </source>
</evidence>
<keyword evidence="2" id="KW-0749">Sporulation</keyword>
<dbReference type="InterPro" id="IPR007159">
    <property type="entry name" value="SpoVT-AbrB_dom"/>
</dbReference>
<dbReference type="NCBIfam" id="TIGR01439">
    <property type="entry name" value="lp_hng_hel_AbrB"/>
    <property type="match status" value="1"/>
</dbReference>